<evidence type="ECO:0000313" key="5">
    <source>
        <dbReference type="Proteomes" id="UP000215509"/>
    </source>
</evidence>
<accession>A0A229URM0</accession>
<keyword evidence="1" id="KW-0749">Sporulation</keyword>
<keyword evidence="3" id="KW-0812">Transmembrane</keyword>
<dbReference type="GO" id="GO:0005886">
    <property type="term" value="C:plasma membrane"/>
    <property type="evidence" value="ECO:0007669"/>
    <property type="project" value="UniProtKB-SubCell"/>
</dbReference>
<dbReference type="GO" id="GO:0030435">
    <property type="term" value="P:sporulation resulting in formation of a cellular spore"/>
    <property type="evidence" value="ECO:0007669"/>
    <property type="project" value="UniProtKB-KW"/>
</dbReference>
<gene>
    <name evidence="4" type="primary">spoIIGA</name>
    <name evidence="4" type="ORF">CF651_12545</name>
</gene>
<organism evidence="4 5">
    <name type="scientific">Paenibacillus rigui</name>
    <dbReference type="NCBI Taxonomy" id="554312"/>
    <lineage>
        <taxon>Bacteria</taxon>
        <taxon>Bacillati</taxon>
        <taxon>Bacillota</taxon>
        <taxon>Bacilli</taxon>
        <taxon>Bacillales</taxon>
        <taxon>Paenibacillaceae</taxon>
        <taxon>Paenibacillus</taxon>
    </lineage>
</organism>
<feature type="transmembrane region" description="Helical" evidence="3">
    <location>
        <begin position="129"/>
        <end position="149"/>
    </location>
</feature>
<name>A0A229URM0_9BACL</name>
<comment type="caution">
    <text evidence="4">The sequence shown here is derived from an EMBL/GenBank/DDBJ whole genome shotgun (WGS) entry which is preliminary data.</text>
</comment>
<keyword evidence="1" id="KW-0378">Hydrolase</keyword>
<dbReference type="GO" id="GO:0004190">
    <property type="term" value="F:aspartic-type endopeptidase activity"/>
    <property type="evidence" value="ECO:0007669"/>
    <property type="project" value="UniProtKB-KW"/>
</dbReference>
<sequence>MIVYIDIIFLVNVLIDGALLWVTARSRRLTFRWWRLISSACLGGAYVVLMFFPPVSFLFTFGIKFALSLLMLLTAFGFGGIQHFMRNVSAFYVVNFAAAGTILGVHYLWMSSGEVLNGIWFAQSGGASHEVHIGLVFLIVVLMFAIWLYRHVHQAAKRKEEMASFFAKVEVYIDEYASSCTGLIDTGNQLYDPLTKTPVMVMELGQWGGKIPESWKQRIERSEVDQIVSAIGTEEFEWQDRLRLVPYRGVNRNTQFMLAIKPDRVIITYHDKQFESLKVLIGLDGGKLSSDNAYQAIIHPNLMQA</sequence>
<feature type="transmembrane region" description="Helical" evidence="3">
    <location>
        <begin position="58"/>
        <end position="78"/>
    </location>
</feature>
<keyword evidence="1" id="KW-0645">Protease</keyword>
<comment type="subcellular location">
    <subcellularLocation>
        <location evidence="1">Cell membrane</location>
    </subcellularLocation>
</comment>
<keyword evidence="1" id="KW-0064">Aspartyl protease</keyword>
<keyword evidence="1 3" id="KW-0472">Membrane</keyword>
<dbReference type="OrthoDB" id="2690199at2"/>
<feature type="transmembrane region" description="Helical" evidence="3">
    <location>
        <begin position="33"/>
        <end position="52"/>
    </location>
</feature>
<keyword evidence="3" id="KW-1133">Transmembrane helix</keyword>
<dbReference type="RefSeq" id="WP_094015190.1">
    <property type="nucleotide sequence ID" value="NZ_NMQW01000017.1"/>
</dbReference>
<dbReference type="Proteomes" id="UP000215509">
    <property type="component" value="Unassembled WGS sequence"/>
</dbReference>
<feature type="active site" evidence="2">
    <location>
        <position position="185"/>
    </location>
</feature>
<dbReference type="NCBIfam" id="TIGR02854">
    <property type="entry name" value="spore_II_GA"/>
    <property type="match status" value="1"/>
</dbReference>
<protein>
    <recommendedName>
        <fullName evidence="1">Sporulation sigma-E factor-processing peptidase</fullName>
        <ecNumber evidence="1">3.4.23.-</ecNumber>
    </recommendedName>
    <alternativeName>
        <fullName evidence="1">Membrane-associated aspartic protease</fullName>
    </alternativeName>
    <alternativeName>
        <fullName evidence="1">Stage II sporulation protein GA</fullName>
    </alternativeName>
</protein>
<dbReference type="GO" id="GO:0030436">
    <property type="term" value="P:asexual sporulation"/>
    <property type="evidence" value="ECO:0007669"/>
    <property type="project" value="InterPro"/>
</dbReference>
<evidence type="ECO:0000256" key="1">
    <source>
        <dbReference type="PIRNR" id="PIRNR018571"/>
    </source>
</evidence>
<evidence type="ECO:0000256" key="2">
    <source>
        <dbReference type="PIRSR" id="PIRSR018571-1"/>
    </source>
</evidence>
<evidence type="ECO:0000313" key="4">
    <source>
        <dbReference type="EMBL" id="OXM86040.1"/>
    </source>
</evidence>
<evidence type="ECO:0000256" key="3">
    <source>
        <dbReference type="SAM" id="Phobius"/>
    </source>
</evidence>
<keyword evidence="5" id="KW-1185">Reference proteome</keyword>
<comment type="subunit">
    <text evidence="1">Self-associates. Interacts with SigE. Interacts with SpoIIR.</text>
</comment>
<keyword evidence="1" id="KW-1003">Cell membrane</keyword>
<feature type="transmembrane region" description="Helical" evidence="3">
    <location>
        <begin position="90"/>
        <end position="109"/>
    </location>
</feature>
<dbReference type="EC" id="3.4.23.-" evidence="1"/>
<feature type="transmembrane region" description="Helical" evidence="3">
    <location>
        <begin position="6"/>
        <end position="24"/>
    </location>
</feature>
<dbReference type="EMBL" id="NMQW01000017">
    <property type="protein sequence ID" value="OXM86040.1"/>
    <property type="molecule type" value="Genomic_DNA"/>
</dbReference>
<comment type="function">
    <text evidence="1">Probable aspartic protease that is responsible for the proteolytic cleavage of the RNA polymerase sigma E factor (SigE/spoIIGB) to yield the active peptide in the mother cell during sporulation. Responds to a signal from the forespore that is triggered by the extracellular signal protein SpoIIR.</text>
</comment>
<dbReference type="AlphaFoldDB" id="A0A229URM0"/>
<comment type="similarity">
    <text evidence="1">Belongs to the peptidase U4 family.</text>
</comment>
<dbReference type="InterPro" id="IPR005081">
    <property type="entry name" value="SpoIIGA"/>
</dbReference>
<dbReference type="PIRSF" id="PIRSF018571">
    <property type="entry name" value="SpoIIGA"/>
    <property type="match status" value="1"/>
</dbReference>
<proteinExistence type="inferred from homology"/>
<dbReference type="Pfam" id="PF03419">
    <property type="entry name" value="Peptidase_U4"/>
    <property type="match status" value="1"/>
</dbReference>
<reference evidence="4 5" key="1">
    <citation type="submission" date="2017-07" db="EMBL/GenBank/DDBJ databases">
        <title>Genome sequencing and assembly of Paenibacillus rigui.</title>
        <authorList>
            <person name="Mayilraj S."/>
        </authorList>
    </citation>
    <scope>NUCLEOTIDE SEQUENCE [LARGE SCALE GENOMIC DNA]</scope>
    <source>
        <strain evidence="4 5">JCM 16352</strain>
    </source>
</reference>
<dbReference type="GO" id="GO:0006508">
    <property type="term" value="P:proteolysis"/>
    <property type="evidence" value="ECO:0007669"/>
    <property type="project" value="UniProtKB-KW"/>
</dbReference>